<comment type="caution">
    <text evidence="1">The sequence shown here is derived from an EMBL/GenBank/DDBJ whole genome shotgun (WGS) entry which is preliminary data.</text>
</comment>
<keyword evidence="2" id="KW-1185">Reference proteome</keyword>
<dbReference type="Proteomes" id="UP001501578">
    <property type="component" value="Unassembled WGS sequence"/>
</dbReference>
<protein>
    <submittedName>
        <fullName evidence="1">Uncharacterized protein</fullName>
    </submittedName>
</protein>
<organism evidence="1 2">
    <name type="scientific">Nonomuraea longicatena</name>
    <dbReference type="NCBI Taxonomy" id="83682"/>
    <lineage>
        <taxon>Bacteria</taxon>
        <taxon>Bacillati</taxon>
        <taxon>Actinomycetota</taxon>
        <taxon>Actinomycetes</taxon>
        <taxon>Streptosporangiales</taxon>
        <taxon>Streptosporangiaceae</taxon>
        <taxon>Nonomuraea</taxon>
    </lineage>
</organism>
<name>A0ABP3ZRC6_9ACTN</name>
<proteinExistence type="predicted"/>
<accession>A0ABP3ZRC6</accession>
<gene>
    <name evidence="1" type="ORF">GCM10009560_27520</name>
</gene>
<dbReference type="EMBL" id="BAAAHQ010000011">
    <property type="protein sequence ID" value="GAA0925832.1"/>
    <property type="molecule type" value="Genomic_DNA"/>
</dbReference>
<dbReference type="RefSeq" id="WP_343950214.1">
    <property type="nucleotide sequence ID" value="NZ_BAAAHQ010000011.1"/>
</dbReference>
<reference evidence="2" key="1">
    <citation type="journal article" date="2019" name="Int. J. Syst. Evol. Microbiol.">
        <title>The Global Catalogue of Microorganisms (GCM) 10K type strain sequencing project: providing services to taxonomists for standard genome sequencing and annotation.</title>
        <authorList>
            <consortium name="The Broad Institute Genomics Platform"/>
            <consortium name="The Broad Institute Genome Sequencing Center for Infectious Disease"/>
            <person name="Wu L."/>
            <person name="Ma J."/>
        </authorList>
    </citation>
    <scope>NUCLEOTIDE SEQUENCE [LARGE SCALE GENOMIC DNA]</scope>
    <source>
        <strain evidence="2">JCM 11136</strain>
    </source>
</reference>
<evidence type="ECO:0000313" key="2">
    <source>
        <dbReference type="Proteomes" id="UP001501578"/>
    </source>
</evidence>
<evidence type="ECO:0000313" key="1">
    <source>
        <dbReference type="EMBL" id="GAA0925832.1"/>
    </source>
</evidence>
<sequence length="121" mass="13036">MTGKHTTPALDQASEAEAALERLHRRLVAEGISPKLIQRTARESEPLAETADHSPTLVIYQDAGWRVATIAVGSRSGMYLVDVAQVGPHNEPKPDLRTLVPPALPHRAVRLVAHACRVGAP</sequence>